<gene>
    <name evidence="1" type="primary">IWS1</name>
    <name evidence="1" type="ORF">H4R21_004210</name>
</gene>
<name>A0ACC1KZL9_9FUNG</name>
<dbReference type="EMBL" id="JANBUN010001531">
    <property type="protein sequence ID" value="KAJ2797716.1"/>
    <property type="molecule type" value="Genomic_DNA"/>
</dbReference>
<sequence>MSSVGSQSPSVASEAALENAATPEHDGAAPASPDPEEADADDPSMDGLFDEQTGSGPPSPGDASAEPSRATGLAAMPRIPKRATAAARKSATRLATNDSAEGDAGEEPEDGEEPDPEQPVDPKQAELDEINRRIDAALKSGRSRRRKRTDEDDASIDEMIVELRKRMRDAAYRDIDDNKDRLPAIHKLAMLPSVVEELGKPHLYEAFLDNNIVDSIRLWLEPLDDGSLPSLDVQNAMLGALKKLPIRRDHLRESGIGKIVLFMSKCPRIPEVNRRACEQFVQQWSRMVLRLSADYRDRKTKEAAVGAEQRLHGGARRPGAAAAAESRQGPGTTRIDIATGRSGDSLMARLPGRVAADYAVMPVSSIAADESPRQGGRDSSARFKRIKQAMTKSRR</sequence>
<reference evidence="1" key="1">
    <citation type="submission" date="2022-07" db="EMBL/GenBank/DDBJ databases">
        <title>Phylogenomic reconstructions and comparative analyses of Kickxellomycotina fungi.</title>
        <authorList>
            <person name="Reynolds N.K."/>
            <person name="Stajich J.E."/>
            <person name="Barry K."/>
            <person name="Grigoriev I.V."/>
            <person name="Crous P."/>
            <person name="Smith M.E."/>
        </authorList>
    </citation>
    <scope>NUCLEOTIDE SEQUENCE</scope>
    <source>
        <strain evidence="1">BCRC 34780</strain>
    </source>
</reference>
<comment type="caution">
    <text evidence="1">The sequence shown here is derived from an EMBL/GenBank/DDBJ whole genome shotgun (WGS) entry which is preliminary data.</text>
</comment>
<dbReference type="Proteomes" id="UP001140087">
    <property type="component" value="Unassembled WGS sequence"/>
</dbReference>
<evidence type="ECO:0000313" key="2">
    <source>
        <dbReference type="Proteomes" id="UP001140087"/>
    </source>
</evidence>
<keyword evidence="2" id="KW-1185">Reference proteome</keyword>
<proteinExistence type="predicted"/>
<accession>A0ACC1KZL9</accession>
<organism evidence="1 2">
    <name type="scientific">Coemansia helicoidea</name>
    <dbReference type="NCBI Taxonomy" id="1286919"/>
    <lineage>
        <taxon>Eukaryota</taxon>
        <taxon>Fungi</taxon>
        <taxon>Fungi incertae sedis</taxon>
        <taxon>Zoopagomycota</taxon>
        <taxon>Kickxellomycotina</taxon>
        <taxon>Kickxellomycetes</taxon>
        <taxon>Kickxellales</taxon>
        <taxon>Kickxellaceae</taxon>
        <taxon>Coemansia</taxon>
    </lineage>
</organism>
<evidence type="ECO:0000313" key="1">
    <source>
        <dbReference type="EMBL" id="KAJ2797716.1"/>
    </source>
</evidence>
<protein>
    <submittedName>
        <fullName evidence="1">Transcription factor iws1</fullName>
    </submittedName>
</protein>